<sequence>QLRSVPRLKGLWRGCLWVRGLELTLRVRDAVLSGARPGFLLCFHDVVFLLLSRPALLVLATRGQLLPSFRFRWPVLQMLASWPPCRPQDSVGGFCFFAPARRSPLRLQKAALISNEYPGRRCLTNRGRPPEHCLTPGRRPPRSRTAISSPPSALACRTGPAG</sequence>
<comment type="caution">
    <text evidence="2">The sequence shown here is derived from an EMBL/GenBank/DDBJ whole genome shotgun (WGS) entry which is preliminary data.</text>
</comment>
<reference evidence="2" key="1">
    <citation type="submission" date="2023-11" db="EMBL/GenBank/DDBJ databases">
        <authorList>
            <person name="De Vega J J."/>
            <person name="De Vega J J."/>
        </authorList>
    </citation>
    <scope>NUCLEOTIDE SEQUENCE</scope>
</reference>
<evidence type="ECO:0000256" key="1">
    <source>
        <dbReference type="SAM" id="MobiDB-lite"/>
    </source>
</evidence>
<organism evidence="2 3">
    <name type="scientific">Mycena citricolor</name>
    <dbReference type="NCBI Taxonomy" id="2018698"/>
    <lineage>
        <taxon>Eukaryota</taxon>
        <taxon>Fungi</taxon>
        <taxon>Dikarya</taxon>
        <taxon>Basidiomycota</taxon>
        <taxon>Agaricomycotina</taxon>
        <taxon>Agaricomycetes</taxon>
        <taxon>Agaricomycetidae</taxon>
        <taxon>Agaricales</taxon>
        <taxon>Marasmiineae</taxon>
        <taxon>Mycenaceae</taxon>
        <taxon>Mycena</taxon>
    </lineage>
</organism>
<accession>A0AAD2HJ39</accession>
<proteinExistence type="predicted"/>
<feature type="region of interest" description="Disordered" evidence="1">
    <location>
        <begin position="127"/>
        <end position="162"/>
    </location>
</feature>
<evidence type="ECO:0000313" key="2">
    <source>
        <dbReference type="EMBL" id="CAK5276898.1"/>
    </source>
</evidence>
<dbReference type="Proteomes" id="UP001295794">
    <property type="component" value="Unassembled WGS sequence"/>
</dbReference>
<gene>
    <name evidence="2" type="ORF">MYCIT1_LOCUS25541</name>
</gene>
<protein>
    <submittedName>
        <fullName evidence="2">Uncharacterized protein</fullName>
    </submittedName>
</protein>
<name>A0AAD2HJ39_9AGAR</name>
<keyword evidence="3" id="KW-1185">Reference proteome</keyword>
<dbReference type="EMBL" id="CAVNYO010000414">
    <property type="protein sequence ID" value="CAK5276898.1"/>
    <property type="molecule type" value="Genomic_DNA"/>
</dbReference>
<feature type="non-terminal residue" evidence="2">
    <location>
        <position position="1"/>
    </location>
</feature>
<dbReference type="AlphaFoldDB" id="A0AAD2HJ39"/>
<evidence type="ECO:0000313" key="3">
    <source>
        <dbReference type="Proteomes" id="UP001295794"/>
    </source>
</evidence>